<dbReference type="PANTHER" id="PTHR12788">
    <property type="entry name" value="PROTEIN-TYROSINE SULFOTRANSFERASE 2"/>
    <property type="match status" value="1"/>
</dbReference>
<organism evidence="3 4">
    <name type="scientific">Gimibacter soli</name>
    <dbReference type="NCBI Taxonomy" id="3024400"/>
    <lineage>
        <taxon>Bacteria</taxon>
        <taxon>Pseudomonadati</taxon>
        <taxon>Pseudomonadota</taxon>
        <taxon>Alphaproteobacteria</taxon>
        <taxon>Kordiimonadales</taxon>
        <taxon>Temperatibacteraceae</taxon>
        <taxon>Gimibacter</taxon>
    </lineage>
</organism>
<evidence type="ECO:0000256" key="1">
    <source>
        <dbReference type="ARBA" id="ARBA00022679"/>
    </source>
</evidence>
<dbReference type="SUPFAM" id="SSF48452">
    <property type="entry name" value="TPR-like"/>
    <property type="match status" value="2"/>
</dbReference>
<dbReference type="AlphaFoldDB" id="A0AAE9XQH0"/>
<evidence type="ECO:0000313" key="3">
    <source>
        <dbReference type="EMBL" id="WCL55332.1"/>
    </source>
</evidence>
<dbReference type="Gene3D" id="3.40.50.300">
    <property type="entry name" value="P-loop containing nucleotide triphosphate hydrolases"/>
    <property type="match status" value="1"/>
</dbReference>
<dbReference type="RefSeq" id="WP_289505130.1">
    <property type="nucleotide sequence ID" value="NZ_CP116805.1"/>
</dbReference>
<dbReference type="PANTHER" id="PTHR12788:SF10">
    <property type="entry name" value="PROTEIN-TYROSINE SULFOTRANSFERASE"/>
    <property type="match status" value="1"/>
</dbReference>
<keyword evidence="2" id="KW-0802">TPR repeat</keyword>
<evidence type="ECO:0000256" key="2">
    <source>
        <dbReference type="PROSITE-ProRule" id="PRU00339"/>
    </source>
</evidence>
<dbReference type="InterPro" id="IPR026634">
    <property type="entry name" value="TPST-like"/>
</dbReference>
<feature type="repeat" description="TPR" evidence="2">
    <location>
        <begin position="74"/>
        <end position="107"/>
    </location>
</feature>
<dbReference type="EMBL" id="CP116805">
    <property type="protein sequence ID" value="WCL55332.1"/>
    <property type="molecule type" value="Genomic_DNA"/>
</dbReference>
<proteinExistence type="predicted"/>
<keyword evidence="1" id="KW-0808">Transferase</keyword>
<dbReference type="Proteomes" id="UP001217500">
    <property type="component" value="Chromosome"/>
</dbReference>
<dbReference type="InterPro" id="IPR011990">
    <property type="entry name" value="TPR-like_helical_dom_sf"/>
</dbReference>
<dbReference type="InterPro" id="IPR019734">
    <property type="entry name" value="TPR_rpt"/>
</dbReference>
<dbReference type="GO" id="GO:0008476">
    <property type="term" value="F:protein-tyrosine sulfotransferase activity"/>
    <property type="evidence" value="ECO:0007669"/>
    <property type="project" value="InterPro"/>
</dbReference>
<dbReference type="KEGG" id="gso:PH603_06115"/>
<dbReference type="InterPro" id="IPR027417">
    <property type="entry name" value="P-loop_NTPase"/>
</dbReference>
<dbReference type="PROSITE" id="PS50005">
    <property type="entry name" value="TPR"/>
    <property type="match status" value="2"/>
</dbReference>
<accession>A0AAE9XQH0</accession>
<name>A0AAE9XQH0_9PROT</name>
<dbReference type="Gene3D" id="1.25.40.10">
    <property type="entry name" value="Tetratricopeptide repeat domain"/>
    <property type="match status" value="2"/>
</dbReference>
<gene>
    <name evidence="3" type="ORF">PH603_06115</name>
</gene>
<keyword evidence="4" id="KW-1185">Reference proteome</keyword>
<dbReference type="Pfam" id="PF13432">
    <property type="entry name" value="TPR_16"/>
    <property type="match status" value="2"/>
</dbReference>
<dbReference type="Pfam" id="PF13469">
    <property type="entry name" value="Sulfotransfer_3"/>
    <property type="match status" value="1"/>
</dbReference>
<protein>
    <submittedName>
        <fullName evidence="3">Sulfotransferase</fullName>
    </submittedName>
</protein>
<dbReference type="SMART" id="SM00028">
    <property type="entry name" value="TPR"/>
    <property type="match status" value="6"/>
</dbReference>
<feature type="repeat" description="TPR" evidence="2">
    <location>
        <begin position="350"/>
        <end position="383"/>
    </location>
</feature>
<reference evidence="3" key="1">
    <citation type="submission" date="2023-01" db="EMBL/GenBank/DDBJ databases">
        <title>The genome sequence of Kordiimonadaceae bacterium 6D33.</title>
        <authorList>
            <person name="Liu Y."/>
        </authorList>
    </citation>
    <scope>NUCLEOTIDE SEQUENCE</scope>
    <source>
        <strain evidence="3">6D33</strain>
    </source>
</reference>
<sequence>MSLPPYAAEVDAAARMIREGRPLDAAAKLAPLAADHPSDEILLSLHGTALMRGGDMPAALAAFERAVGHHPRSRDAAADLGFAAMQAGVHDKAIEAFERAVGLDRSFYPGWCFLARLHLEMDDKERAFAAYRAALNTDPFVKDGAAIEDAMKAERYGEAERIARALLSRQPGYPPAARTLATLAGQVGALEEAPKILGYAVPLYPADIPLRRAFIVSLEEAGDYKGAIAEAEKLTHLMPGDVGSHLTLGRVHGHAGQYEASLAAYDAALPLAGDPEECGRIALLRGHILKILGQRDEAIAAYTESAKVVPGNGAAWWALADMKTYRFSPEDRQHMETLATDEALKGEQRSQAAYGLGKAFENDGDHKSAFRWYSTGARLRPDIRFDVGENDAVINGLVSAFSRDNLAMTAPADSALPRPIFIVGLPRSGSTLIEQILASHSQIEGTMELPTLPQIERHMRIAAGQKAGGEWPANIGVLTADELAAFGRAYIEETALFRTGKPYFIDKLPPNFERVGLIHKILPGAVVIDARRHPMDTGYSAFKQHFAGGHEWSYDLAHIGAHYNAYLRLMDHWAKALPGRVLTVQYEEMVADTEATVRAVLDHVGVAFEPACLEFHKNDRAVRTASSEQVRQPIYRKSVAAWQQVEAELKPLAEALGPATLARFESYIPKV</sequence>
<dbReference type="Pfam" id="PF13181">
    <property type="entry name" value="TPR_8"/>
    <property type="match status" value="2"/>
</dbReference>
<evidence type="ECO:0000313" key="4">
    <source>
        <dbReference type="Proteomes" id="UP001217500"/>
    </source>
</evidence>
<dbReference type="SUPFAM" id="SSF52540">
    <property type="entry name" value="P-loop containing nucleoside triphosphate hydrolases"/>
    <property type="match status" value="1"/>
</dbReference>